<dbReference type="AlphaFoldDB" id="A0A4P6F0N8"/>
<evidence type="ECO:0000313" key="1">
    <source>
        <dbReference type="EMBL" id="QAY69310.1"/>
    </source>
</evidence>
<accession>A0A4P6F0N8</accession>
<dbReference type="InterPro" id="IPR013783">
    <property type="entry name" value="Ig-like_fold"/>
</dbReference>
<sequence length="223" mass="24152">MTMTERHQSDVVTADDVVYVAPRVELTVCPRALTTFCRFEVSGRAYGTEVDGVEVEVSVAGVTRTGRVTDGTWAVHFEAGALAHRHAGVRPVTARLTDSWFNAAQCTEWVTIDEFLDGFVHVDGRHRLEGKAGPDGELVASGELALGTHEAGRELVVMLVRDDDEAVVVSTGLVEPGWRHGEWAARLPLAGVTTGTYRIRALLTDTVCASLTRLAVGRAFRLP</sequence>
<evidence type="ECO:0000313" key="2">
    <source>
        <dbReference type="Proteomes" id="UP000292118"/>
    </source>
</evidence>
<dbReference type="KEGG" id="xya:ET471_04035"/>
<proteinExistence type="predicted"/>
<dbReference type="OrthoDB" id="5142326at2"/>
<name>A0A4P6F0N8_9MICO</name>
<gene>
    <name evidence="1" type="ORF">ET471_04035</name>
</gene>
<organism evidence="1 2">
    <name type="scientific">Xylanimonas protaetiae</name>
    <dbReference type="NCBI Taxonomy" id="2509457"/>
    <lineage>
        <taxon>Bacteria</taxon>
        <taxon>Bacillati</taxon>
        <taxon>Actinomycetota</taxon>
        <taxon>Actinomycetes</taxon>
        <taxon>Micrococcales</taxon>
        <taxon>Promicromonosporaceae</taxon>
        <taxon>Xylanimonas</taxon>
    </lineage>
</organism>
<reference evidence="1 2" key="1">
    <citation type="submission" date="2019-01" db="EMBL/GenBank/DDBJ databases">
        <title>Genome sequencing of strain FW10M-9.</title>
        <authorList>
            <person name="Heo J."/>
            <person name="Kim S.-J."/>
            <person name="Kim J.-S."/>
            <person name="Hong S.-B."/>
            <person name="Kwon S.-W."/>
        </authorList>
    </citation>
    <scope>NUCLEOTIDE SEQUENCE [LARGE SCALE GENOMIC DNA]</scope>
    <source>
        <strain evidence="1 2">FW10M-9</strain>
    </source>
</reference>
<protein>
    <submittedName>
        <fullName evidence="1">Uncharacterized protein</fullName>
    </submittedName>
</protein>
<dbReference type="GO" id="GO:0005975">
    <property type="term" value="P:carbohydrate metabolic process"/>
    <property type="evidence" value="ECO:0007669"/>
    <property type="project" value="UniProtKB-ARBA"/>
</dbReference>
<keyword evidence="2" id="KW-1185">Reference proteome</keyword>
<dbReference type="EMBL" id="CP035493">
    <property type="protein sequence ID" value="QAY69310.1"/>
    <property type="molecule type" value="Genomic_DNA"/>
</dbReference>
<dbReference type="Gene3D" id="2.60.40.10">
    <property type="entry name" value="Immunoglobulins"/>
    <property type="match status" value="1"/>
</dbReference>
<dbReference type="Proteomes" id="UP000292118">
    <property type="component" value="Chromosome"/>
</dbReference>